<evidence type="ECO:0000256" key="6">
    <source>
        <dbReference type="RuleBase" id="RU364082"/>
    </source>
</evidence>
<comment type="cofactor">
    <cofactor evidence="6">
        <name>Mg(2+)</name>
        <dbReference type="ChEBI" id="CHEBI:18420"/>
    </cofactor>
    <text evidence="6">Binds 1 Mg(2+) ion per monomer.</text>
</comment>
<dbReference type="RefSeq" id="WP_127681251.1">
    <property type="nucleotide sequence ID" value="NZ_SACM01000001.1"/>
</dbReference>
<dbReference type="GO" id="GO:0019305">
    <property type="term" value="P:dTDP-rhamnose biosynthetic process"/>
    <property type="evidence" value="ECO:0007669"/>
    <property type="project" value="UniProtKB-UniPathway"/>
</dbReference>
<keyword evidence="6" id="KW-0521">NADP</keyword>
<comment type="function">
    <text evidence="6">Catalyzes the reduction of dTDP-6-deoxy-L-lyxo-4-hexulose to yield dTDP-L-rhamnose.</text>
</comment>
<dbReference type="UniPathway" id="UPA00124"/>
<evidence type="ECO:0000256" key="2">
    <source>
        <dbReference type="ARBA" id="ARBA00010944"/>
    </source>
</evidence>
<evidence type="ECO:0000256" key="5">
    <source>
        <dbReference type="ARBA" id="ARBA00048200"/>
    </source>
</evidence>
<comment type="pathway">
    <text evidence="1 6">Carbohydrate biosynthesis; dTDP-L-rhamnose biosynthesis.</text>
</comment>
<dbReference type="PANTHER" id="PTHR10491">
    <property type="entry name" value="DTDP-4-DEHYDRORHAMNOSE REDUCTASE"/>
    <property type="match status" value="1"/>
</dbReference>
<feature type="domain" description="RmlD-like substrate binding" evidence="8">
    <location>
        <begin position="1"/>
        <end position="213"/>
    </location>
</feature>
<keyword evidence="10" id="KW-1185">Reference proteome</keyword>
<evidence type="ECO:0000256" key="7">
    <source>
        <dbReference type="SAM" id="MobiDB-lite"/>
    </source>
</evidence>
<dbReference type="InterPro" id="IPR029903">
    <property type="entry name" value="RmlD-like-bd"/>
</dbReference>
<feature type="compositionally biased region" description="Basic and acidic residues" evidence="7">
    <location>
        <begin position="228"/>
        <end position="238"/>
    </location>
</feature>
<organism evidence="9 10">
    <name type="scientific">Inhella crocodyli</name>
    <dbReference type="NCBI Taxonomy" id="2499851"/>
    <lineage>
        <taxon>Bacteria</taxon>
        <taxon>Pseudomonadati</taxon>
        <taxon>Pseudomonadota</taxon>
        <taxon>Betaproteobacteria</taxon>
        <taxon>Burkholderiales</taxon>
        <taxon>Sphaerotilaceae</taxon>
        <taxon>Inhella</taxon>
    </lineage>
</organism>
<comment type="similarity">
    <text evidence="2 6">Belongs to the dTDP-4-dehydrorhamnose reductase family.</text>
</comment>
<keyword evidence="6" id="KW-0560">Oxidoreductase</keyword>
<evidence type="ECO:0000256" key="1">
    <source>
        <dbReference type="ARBA" id="ARBA00004781"/>
    </source>
</evidence>
<evidence type="ECO:0000313" key="10">
    <source>
        <dbReference type="Proteomes" id="UP000288587"/>
    </source>
</evidence>
<dbReference type="PANTHER" id="PTHR10491:SF4">
    <property type="entry name" value="METHIONINE ADENOSYLTRANSFERASE 2 SUBUNIT BETA"/>
    <property type="match status" value="1"/>
</dbReference>
<feature type="region of interest" description="Disordered" evidence="7">
    <location>
        <begin position="228"/>
        <end position="248"/>
    </location>
</feature>
<dbReference type="Gene3D" id="3.40.50.720">
    <property type="entry name" value="NAD(P)-binding Rossmann-like Domain"/>
    <property type="match status" value="1"/>
</dbReference>
<protein>
    <recommendedName>
        <fullName evidence="4 6">dTDP-4-dehydrorhamnose reductase</fullName>
        <ecNumber evidence="3 6">1.1.1.133</ecNumber>
    </recommendedName>
</protein>
<dbReference type="SUPFAM" id="SSF51735">
    <property type="entry name" value="NAD(P)-binding Rossmann-fold domains"/>
    <property type="match status" value="1"/>
</dbReference>
<dbReference type="OrthoDB" id="9803892at2"/>
<gene>
    <name evidence="9" type="ORF">EOD73_04460</name>
</gene>
<evidence type="ECO:0000256" key="4">
    <source>
        <dbReference type="ARBA" id="ARBA00017099"/>
    </source>
</evidence>
<evidence type="ECO:0000256" key="3">
    <source>
        <dbReference type="ARBA" id="ARBA00012929"/>
    </source>
</evidence>
<dbReference type="GO" id="GO:0008831">
    <property type="term" value="F:dTDP-4-dehydrorhamnose reductase activity"/>
    <property type="evidence" value="ECO:0007669"/>
    <property type="project" value="UniProtKB-EC"/>
</dbReference>
<evidence type="ECO:0000259" key="8">
    <source>
        <dbReference type="Pfam" id="PF04321"/>
    </source>
</evidence>
<dbReference type="AlphaFoldDB" id="A0A437LS74"/>
<dbReference type="Proteomes" id="UP000288587">
    <property type="component" value="Unassembled WGS sequence"/>
</dbReference>
<proteinExistence type="inferred from homology"/>
<sequence length="248" mass="26841">MRLLITGLSGTLAPVLARAARARGHRVLGLDHRLLRSLGPPAAARYLDAQRPDGIAHLAMANAQASAELAAWAARRHLPFVMTSTAMVFHHEPNGPHAVGDARNAVDDYGRGKVATEDAVAAAHPSASIVRIGWQIDPEARGNNMLATLDEWQRTQGEVAASRAWKPACSYMADTAEALLQLLVQPGVHHVDSNAAEGWTFAELVAALARAHQRRHWRLRVHADHAHDQRLAGGERHVPPLSARLGTR</sequence>
<dbReference type="EMBL" id="SACM01000001">
    <property type="protein sequence ID" value="RVT88257.1"/>
    <property type="molecule type" value="Genomic_DNA"/>
</dbReference>
<accession>A0A437LS74</accession>
<name>A0A437LS74_9BURK</name>
<dbReference type="Pfam" id="PF04321">
    <property type="entry name" value="RmlD_sub_bind"/>
    <property type="match status" value="1"/>
</dbReference>
<comment type="caution">
    <text evidence="9">The sequence shown here is derived from an EMBL/GenBank/DDBJ whole genome shotgun (WGS) entry which is preliminary data.</text>
</comment>
<dbReference type="EC" id="1.1.1.133" evidence="3 6"/>
<reference evidence="9 10" key="1">
    <citation type="submission" date="2019-01" db="EMBL/GenBank/DDBJ databases">
        <authorList>
            <person name="Chen W.-M."/>
        </authorList>
    </citation>
    <scope>NUCLEOTIDE SEQUENCE [LARGE SCALE GENOMIC DNA]</scope>
    <source>
        <strain evidence="9 10">CCP-18</strain>
    </source>
</reference>
<dbReference type="InterPro" id="IPR005913">
    <property type="entry name" value="dTDP_dehydrorham_reduct"/>
</dbReference>
<evidence type="ECO:0000313" key="9">
    <source>
        <dbReference type="EMBL" id="RVT88257.1"/>
    </source>
</evidence>
<comment type="catalytic activity">
    <reaction evidence="5 6">
        <text>dTDP-beta-L-rhamnose + NADP(+) = dTDP-4-dehydro-beta-L-rhamnose + NADPH + H(+)</text>
        <dbReference type="Rhea" id="RHEA:21796"/>
        <dbReference type="ChEBI" id="CHEBI:15378"/>
        <dbReference type="ChEBI" id="CHEBI:57510"/>
        <dbReference type="ChEBI" id="CHEBI:57783"/>
        <dbReference type="ChEBI" id="CHEBI:58349"/>
        <dbReference type="ChEBI" id="CHEBI:62830"/>
        <dbReference type="EC" id="1.1.1.133"/>
    </reaction>
</comment>
<dbReference type="InterPro" id="IPR036291">
    <property type="entry name" value="NAD(P)-bd_dom_sf"/>
</dbReference>